<dbReference type="Gene3D" id="1.10.443.10">
    <property type="entry name" value="Intergrase catalytic core"/>
    <property type="match status" value="1"/>
</dbReference>
<comment type="similarity">
    <text evidence="1">Belongs to the 'phage' integrase family.</text>
</comment>
<dbReference type="InterPro" id="IPR011010">
    <property type="entry name" value="DNA_brk_join_enz"/>
</dbReference>
<feature type="domain" description="Core-binding (CB)" evidence="7">
    <location>
        <begin position="62"/>
        <end position="143"/>
    </location>
</feature>
<evidence type="ECO:0000256" key="1">
    <source>
        <dbReference type="ARBA" id="ARBA00008857"/>
    </source>
</evidence>
<evidence type="ECO:0000256" key="5">
    <source>
        <dbReference type="PROSITE-ProRule" id="PRU01248"/>
    </source>
</evidence>
<dbReference type="InterPro" id="IPR044068">
    <property type="entry name" value="CB"/>
</dbReference>
<protein>
    <submittedName>
        <fullName evidence="8">Shufflon-specific DNA recombinase</fullName>
    </submittedName>
</protein>
<dbReference type="RefSeq" id="WP_161939932.1">
    <property type="nucleotide sequence ID" value="NZ_MAGO01000006.1"/>
</dbReference>
<dbReference type="Proteomes" id="UP000093080">
    <property type="component" value="Unassembled WGS sequence"/>
</dbReference>
<name>A0A1B9F5W6_9BACT</name>
<dbReference type="EMBL" id="MAGO01000006">
    <property type="protein sequence ID" value="OCC15312.1"/>
    <property type="molecule type" value="Genomic_DNA"/>
</dbReference>
<dbReference type="CDD" id="cd00796">
    <property type="entry name" value="INT_Rci_Hp1_C"/>
    <property type="match status" value="1"/>
</dbReference>
<accession>A0A1B9F5W6</accession>
<evidence type="ECO:0000256" key="4">
    <source>
        <dbReference type="ARBA" id="ARBA00023172"/>
    </source>
</evidence>
<evidence type="ECO:0000256" key="3">
    <source>
        <dbReference type="ARBA" id="ARBA00023125"/>
    </source>
</evidence>
<reference evidence="8 9" key="1">
    <citation type="submission" date="2016-06" db="EMBL/GenBank/DDBJ databases">
        <title>Respiratory ammonification of nitrate coupled to the oxidation of elemental sulfur in deep-sea autotrophic thermophilic bacteria.</title>
        <authorList>
            <person name="Slobodkina G.B."/>
            <person name="Mardanov A.V."/>
            <person name="Ravin N.V."/>
            <person name="Frolova A.A."/>
            <person name="Viryasiv M.B."/>
            <person name="Chernyh N.A."/>
            <person name="Bonch-Osmolovskaya E.A."/>
            <person name="Slobodkin A.I."/>
        </authorList>
    </citation>
    <scope>NUCLEOTIDE SEQUENCE [LARGE SCALE GENOMIC DNA]</scope>
    <source>
        <strain evidence="8 9">S69</strain>
    </source>
</reference>
<dbReference type="PROSITE" id="PS51898">
    <property type="entry name" value="TYR_RECOMBINASE"/>
    <property type="match status" value="1"/>
</dbReference>
<dbReference type="GO" id="GO:0006310">
    <property type="term" value="P:DNA recombination"/>
    <property type="evidence" value="ECO:0007669"/>
    <property type="project" value="UniProtKB-KW"/>
</dbReference>
<dbReference type="InterPro" id="IPR002104">
    <property type="entry name" value="Integrase_catalytic"/>
</dbReference>
<dbReference type="PANTHER" id="PTHR30349:SF64">
    <property type="entry name" value="PROPHAGE INTEGRASE INTD-RELATED"/>
    <property type="match status" value="1"/>
</dbReference>
<keyword evidence="9" id="KW-1185">Reference proteome</keyword>
<sequence length="350" mass="40247">MARIRVYKGKFRTTYTATVRIKGYDSVSATFDTKTEAKNWAAQVEAQMRSGRYIDQKTAKKISFAEALDRYFETISSMKSPNSMRRDRDSIKAIKANFNTSLTLADITPEKIANYRNKRLEQVAPSTVLKELVLISHLFNIAATEWGIPIKNPVKKVKKPKVDNARIVFLSESEIQCLLEATRKSSNKKLYPYVLLLLHTAMRPGEAAGLKWDQVNFEEKGILLNKTKNKEPRWIPLTDSAQKVLQDLYDKRNPDCNWVFLPPNPHKRLLLIPSQYFKKSWTTAKKRAGLDHIHIHDLRHTAASHLLKAGVDLRIVQEILGHKTLQMVIRYTHILDSQKREAIEKLDSLL</sequence>
<dbReference type="PROSITE" id="PS51900">
    <property type="entry name" value="CB"/>
    <property type="match status" value="1"/>
</dbReference>
<dbReference type="GO" id="GO:0003677">
    <property type="term" value="F:DNA binding"/>
    <property type="evidence" value="ECO:0007669"/>
    <property type="project" value="UniProtKB-UniRule"/>
</dbReference>
<gene>
    <name evidence="8" type="ORF">DBT_1435</name>
</gene>
<dbReference type="GO" id="GO:0015074">
    <property type="term" value="P:DNA integration"/>
    <property type="evidence" value="ECO:0007669"/>
    <property type="project" value="UniProtKB-KW"/>
</dbReference>
<dbReference type="InterPro" id="IPR013762">
    <property type="entry name" value="Integrase-like_cat_sf"/>
</dbReference>
<comment type="caution">
    <text evidence="8">The sequence shown here is derived from an EMBL/GenBank/DDBJ whole genome shotgun (WGS) entry which is preliminary data.</text>
</comment>
<dbReference type="InterPro" id="IPR050090">
    <property type="entry name" value="Tyrosine_recombinase_XerCD"/>
</dbReference>
<evidence type="ECO:0000259" key="6">
    <source>
        <dbReference type="PROSITE" id="PS51898"/>
    </source>
</evidence>
<dbReference type="STRING" id="1156395.DBT_1435"/>
<evidence type="ECO:0000256" key="2">
    <source>
        <dbReference type="ARBA" id="ARBA00022908"/>
    </source>
</evidence>
<keyword evidence="2" id="KW-0229">DNA integration</keyword>
<dbReference type="Gene3D" id="1.10.150.130">
    <property type="match status" value="1"/>
</dbReference>
<dbReference type="InterPro" id="IPR010998">
    <property type="entry name" value="Integrase_recombinase_N"/>
</dbReference>
<dbReference type="Pfam" id="PF00589">
    <property type="entry name" value="Phage_integrase"/>
    <property type="match status" value="1"/>
</dbReference>
<dbReference type="SUPFAM" id="SSF56349">
    <property type="entry name" value="DNA breaking-rejoining enzymes"/>
    <property type="match status" value="1"/>
</dbReference>
<evidence type="ECO:0000259" key="7">
    <source>
        <dbReference type="PROSITE" id="PS51900"/>
    </source>
</evidence>
<keyword evidence="4" id="KW-0233">DNA recombination</keyword>
<keyword evidence="3 5" id="KW-0238">DNA-binding</keyword>
<feature type="domain" description="Tyr recombinase" evidence="6">
    <location>
        <begin position="165"/>
        <end position="344"/>
    </location>
</feature>
<evidence type="ECO:0000313" key="8">
    <source>
        <dbReference type="EMBL" id="OCC15312.1"/>
    </source>
</evidence>
<dbReference type="PANTHER" id="PTHR30349">
    <property type="entry name" value="PHAGE INTEGRASE-RELATED"/>
    <property type="match status" value="1"/>
</dbReference>
<proteinExistence type="inferred from homology"/>
<dbReference type="AlphaFoldDB" id="A0A1B9F5W6"/>
<organism evidence="8 9">
    <name type="scientific">Dissulfuribacter thermophilus</name>
    <dbReference type="NCBI Taxonomy" id="1156395"/>
    <lineage>
        <taxon>Bacteria</taxon>
        <taxon>Pseudomonadati</taxon>
        <taxon>Thermodesulfobacteriota</taxon>
        <taxon>Dissulfuribacteria</taxon>
        <taxon>Dissulfuribacterales</taxon>
        <taxon>Dissulfuribacteraceae</taxon>
        <taxon>Dissulfuribacter</taxon>
    </lineage>
</organism>
<evidence type="ECO:0000313" key="9">
    <source>
        <dbReference type="Proteomes" id="UP000093080"/>
    </source>
</evidence>